<dbReference type="PANTHER" id="PTHR11200:SF275">
    <property type="entry name" value="LD06095P"/>
    <property type="match status" value="1"/>
</dbReference>
<evidence type="ECO:0000256" key="1">
    <source>
        <dbReference type="SAM" id="MobiDB-lite"/>
    </source>
</evidence>
<dbReference type="PANTHER" id="PTHR11200">
    <property type="entry name" value="INOSITOL 5-PHOSPHATASE"/>
    <property type="match status" value="1"/>
</dbReference>
<dbReference type="EMBL" id="MCFG01000236">
    <property type="protein sequence ID" value="ORX77736.1"/>
    <property type="molecule type" value="Genomic_DNA"/>
</dbReference>
<dbReference type="STRING" id="1754192.A0A1Y1WX03"/>
<dbReference type="SMART" id="SM00128">
    <property type="entry name" value="IPPc"/>
    <property type="match status" value="1"/>
</dbReference>
<dbReference type="InterPro" id="IPR036691">
    <property type="entry name" value="Endo/exonu/phosph_ase_sf"/>
</dbReference>
<gene>
    <name evidence="3" type="ORF">BCR32DRAFT_270459</name>
</gene>
<name>A0A1Y1WX03_9FUNG</name>
<dbReference type="SUPFAM" id="SSF56219">
    <property type="entry name" value="DNase I-like"/>
    <property type="match status" value="1"/>
</dbReference>
<dbReference type="Proteomes" id="UP000193944">
    <property type="component" value="Unassembled WGS sequence"/>
</dbReference>
<feature type="compositionally biased region" description="Basic and acidic residues" evidence="1">
    <location>
        <begin position="437"/>
        <end position="449"/>
    </location>
</feature>
<dbReference type="Gene3D" id="3.60.10.10">
    <property type="entry name" value="Endonuclease/exonuclease/phosphatase"/>
    <property type="match status" value="1"/>
</dbReference>
<feature type="domain" description="Inositol polyphosphate-related phosphatase" evidence="2">
    <location>
        <begin position="90"/>
        <end position="369"/>
    </location>
</feature>
<evidence type="ECO:0000313" key="4">
    <source>
        <dbReference type="Proteomes" id="UP000193944"/>
    </source>
</evidence>
<organism evidence="3 4">
    <name type="scientific">Anaeromyces robustus</name>
    <dbReference type="NCBI Taxonomy" id="1754192"/>
    <lineage>
        <taxon>Eukaryota</taxon>
        <taxon>Fungi</taxon>
        <taxon>Fungi incertae sedis</taxon>
        <taxon>Chytridiomycota</taxon>
        <taxon>Chytridiomycota incertae sedis</taxon>
        <taxon>Neocallimastigomycetes</taxon>
        <taxon>Neocallimastigales</taxon>
        <taxon>Neocallimastigaceae</taxon>
        <taxon>Anaeromyces</taxon>
    </lineage>
</organism>
<keyword evidence="4" id="KW-1185">Reference proteome</keyword>
<dbReference type="InterPro" id="IPR046985">
    <property type="entry name" value="IP5"/>
</dbReference>
<dbReference type="GO" id="GO:0004439">
    <property type="term" value="F:phosphatidylinositol-4,5-bisphosphate 5-phosphatase activity"/>
    <property type="evidence" value="ECO:0007669"/>
    <property type="project" value="TreeGrafter"/>
</dbReference>
<dbReference type="OrthoDB" id="405996at2759"/>
<dbReference type="GO" id="GO:0046856">
    <property type="term" value="P:phosphatidylinositol dephosphorylation"/>
    <property type="evidence" value="ECO:0007669"/>
    <property type="project" value="InterPro"/>
</dbReference>
<reference evidence="3 4" key="2">
    <citation type="submission" date="2016-08" db="EMBL/GenBank/DDBJ databases">
        <title>Pervasive Adenine N6-methylation of Active Genes in Fungi.</title>
        <authorList>
            <consortium name="DOE Joint Genome Institute"/>
            <person name="Mondo S.J."/>
            <person name="Dannebaum R.O."/>
            <person name="Kuo R.C."/>
            <person name="Labutti K."/>
            <person name="Haridas S."/>
            <person name="Kuo A."/>
            <person name="Salamov A."/>
            <person name="Ahrendt S.R."/>
            <person name="Lipzen A."/>
            <person name="Sullivan W."/>
            <person name="Andreopoulos W.B."/>
            <person name="Clum A."/>
            <person name="Lindquist E."/>
            <person name="Daum C."/>
            <person name="Ramamoorthy G.K."/>
            <person name="Gryganskyi A."/>
            <person name="Culley D."/>
            <person name="Magnuson J.K."/>
            <person name="James T.Y."/>
            <person name="O'Malley M.A."/>
            <person name="Stajich J.E."/>
            <person name="Spatafora J.W."/>
            <person name="Visel A."/>
            <person name="Grigoriev I.V."/>
        </authorList>
    </citation>
    <scope>NUCLEOTIDE SEQUENCE [LARGE SCALE GENOMIC DNA]</scope>
    <source>
        <strain evidence="3 4">S4</strain>
    </source>
</reference>
<protein>
    <submittedName>
        <fullName evidence="3">DNase I-like protein</fullName>
    </submittedName>
</protein>
<dbReference type="InterPro" id="IPR000300">
    <property type="entry name" value="IPPc"/>
</dbReference>
<dbReference type="Pfam" id="PF22669">
    <property type="entry name" value="Exo_endo_phos2"/>
    <property type="match status" value="1"/>
</dbReference>
<comment type="caution">
    <text evidence="3">The sequence shown here is derived from an EMBL/GenBank/DDBJ whole genome shotgun (WGS) entry which is preliminary data.</text>
</comment>
<reference evidence="3 4" key="1">
    <citation type="submission" date="2016-08" db="EMBL/GenBank/DDBJ databases">
        <title>A Parts List for Fungal Cellulosomes Revealed by Comparative Genomics.</title>
        <authorList>
            <consortium name="DOE Joint Genome Institute"/>
            <person name="Haitjema C.H."/>
            <person name="Gilmore S.P."/>
            <person name="Henske J.K."/>
            <person name="Solomon K.V."/>
            <person name="De Groot R."/>
            <person name="Kuo A."/>
            <person name="Mondo S.J."/>
            <person name="Salamov A.A."/>
            <person name="Labutti K."/>
            <person name="Zhao Z."/>
            <person name="Chiniquy J."/>
            <person name="Barry K."/>
            <person name="Brewer H.M."/>
            <person name="Purvine S.O."/>
            <person name="Wright A.T."/>
            <person name="Boxma B."/>
            <person name="Van Alen T."/>
            <person name="Hackstein J.H."/>
            <person name="Baker S.E."/>
            <person name="Grigoriev I.V."/>
            <person name="O'Malley M.A."/>
        </authorList>
    </citation>
    <scope>NUCLEOTIDE SEQUENCE [LARGE SCALE GENOMIC DNA]</scope>
    <source>
        <strain evidence="3 4">S4</strain>
    </source>
</reference>
<sequence>MNSNTTINLNNNNNNLNMNNLNSINNKNLGSINLYELLSSQLIHNHLPEFLIDSFDTNKSSSKILKKNKNSRSLISINNISMINDSDFQKCIRIFIGTWNMMGRSPPPNIKPFIDINNDNYHIVAIGTQECGKNITEAMIFPSCEEWEKALQKHLTKKYQMIKSEVMGSIHLAIFINKECSSHVKNVKAYNVKTGVANVMTNKGAIGISLQFDALTFLFVNSHLTAYQKKVSDRNDDYKRISKGLHMNLNNNNYDQSYDYIFWFGDLNYRINGIRSIVDKLIKENQLEVLLANDQLKIEMNKGNAFNSFSEAPITFRPTYKFDVYTKNYVTNDMSIHSPVPTISSEGRSLSNNYINPSLLLNNNSNVNNSINHQKLNIDNKPNINNITGAMTLATTRIPSWTDRILFRVRHQKPPTSPNTYYLPYQNQNSILQQQQQEKEKEKEEKEENTINDDDNSSITKQSIYNNMNSIRIPLKPIYVEKYTSCENMYWSDHKPVIGSFRINNDWSSDDITNNKKVIHRKTNKPACIIQ</sequence>
<dbReference type="AlphaFoldDB" id="A0A1Y1WX03"/>
<accession>A0A1Y1WX03</accession>
<feature type="region of interest" description="Disordered" evidence="1">
    <location>
        <begin position="432"/>
        <end position="460"/>
    </location>
</feature>
<proteinExistence type="predicted"/>
<evidence type="ECO:0000259" key="2">
    <source>
        <dbReference type="SMART" id="SM00128"/>
    </source>
</evidence>
<evidence type="ECO:0000313" key="3">
    <source>
        <dbReference type="EMBL" id="ORX77736.1"/>
    </source>
</evidence>